<reference evidence="2" key="2">
    <citation type="submission" date="2021-09" db="EMBL/GenBank/DDBJ databases">
        <authorList>
            <person name="Gilroy R."/>
        </authorList>
    </citation>
    <scope>NUCLEOTIDE SEQUENCE</scope>
    <source>
        <strain evidence="2">CHK173-2119</strain>
    </source>
</reference>
<dbReference type="GO" id="GO:0006629">
    <property type="term" value="P:lipid metabolic process"/>
    <property type="evidence" value="ECO:0007669"/>
    <property type="project" value="InterPro"/>
</dbReference>
<dbReference type="PANTHER" id="PTHR46211">
    <property type="entry name" value="GLYCEROPHOSPHORYL DIESTER PHOSPHODIESTERASE"/>
    <property type="match status" value="1"/>
</dbReference>
<dbReference type="Pfam" id="PF03009">
    <property type="entry name" value="GDPD"/>
    <property type="match status" value="1"/>
</dbReference>
<organism evidence="2 3">
    <name type="scientific">Lapidilactobacillus dextrinicus</name>
    <dbReference type="NCBI Taxonomy" id="51664"/>
    <lineage>
        <taxon>Bacteria</taxon>
        <taxon>Bacillati</taxon>
        <taxon>Bacillota</taxon>
        <taxon>Bacilli</taxon>
        <taxon>Lactobacillales</taxon>
        <taxon>Lactobacillaceae</taxon>
        <taxon>Lapidilactobacillus</taxon>
    </lineage>
</organism>
<comment type="caution">
    <text evidence="2">The sequence shown here is derived from an EMBL/GenBank/DDBJ whole genome shotgun (WGS) entry which is preliminary data.</text>
</comment>
<sequence length="460" mass="52757">MKQVPLIKLMTILALWWLTCGFTVIGHRGDPINEPEETLASFNHAFSEGADYVELDLHVSQDNVLVVSHDRNLERITGHNVIVSQTPWATLKTFKQANGEPMHSLADIFAYYQDKPQTKFLIETKKTKKGNPKNMEPLVAALINQYHMTKRVMFHSFSLSSLQTLKTLLPTVPRIFIAGSLKRINFETFTTSTGVNISSELVNAQIIKQLHAAKQKVYVWDHMNESASRWNWLVNLPIDGVVTNYPATGKQYQDAKTKATSKKISRDVTLLSNYQVKSYENPYNLTLQKNTVQPLTTYHVDHLVWSQGHAYYQIGTNRFIEATGVNPTNEVVKASPYLNQHLQLKADLLHVPFYDQPYAPTALKHELLPKQHYTIKAVQIINGQLWLQTKQGWLKGHDVLIDFDHNSANWRAYQQLKPAQKLAFTTISQPKILQIPVKKQKNWQMLAYFHYNQVIMKSIL</sequence>
<evidence type="ECO:0000259" key="1">
    <source>
        <dbReference type="PROSITE" id="PS51704"/>
    </source>
</evidence>
<dbReference type="EMBL" id="DYXY01000046">
    <property type="protein sequence ID" value="HJE14821.1"/>
    <property type="molecule type" value="Genomic_DNA"/>
</dbReference>
<name>A0A921DU71_9LACO</name>
<feature type="domain" description="GP-PDE" evidence="1">
    <location>
        <begin position="22"/>
        <end position="253"/>
    </location>
</feature>
<dbReference type="Proteomes" id="UP000774947">
    <property type="component" value="Unassembled WGS sequence"/>
</dbReference>
<accession>A0A921DU71</accession>
<dbReference type="CDD" id="cd08556">
    <property type="entry name" value="GDPD"/>
    <property type="match status" value="1"/>
</dbReference>
<protein>
    <submittedName>
        <fullName evidence="2">Glycerophosphodiester phosphodiesterase</fullName>
    </submittedName>
</protein>
<evidence type="ECO:0000313" key="2">
    <source>
        <dbReference type="EMBL" id="HJE14821.1"/>
    </source>
</evidence>
<dbReference type="PROSITE" id="PS51704">
    <property type="entry name" value="GP_PDE"/>
    <property type="match status" value="1"/>
</dbReference>
<dbReference type="Gene3D" id="3.20.20.190">
    <property type="entry name" value="Phosphatidylinositol (PI) phosphodiesterase"/>
    <property type="match status" value="1"/>
</dbReference>
<reference evidence="2" key="1">
    <citation type="journal article" date="2021" name="PeerJ">
        <title>Extensive microbial diversity within the chicken gut microbiome revealed by metagenomics and culture.</title>
        <authorList>
            <person name="Gilroy R."/>
            <person name="Ravi A."/>
            <person name="Getino M."/>
            <person name="Pursley I."/>
            <person name="Horton D.L."/>
            <person name="Alikhan N.F."/>
            <person name="Baker D."/>
            <person name="Gharbi K."/>
            <person name="Hall N."/>
            <person name="Watson M."/>
            <person name="Adriaenssens E.M."/>
            <person name="Foster-Nyarko E."/>
            <person name="Jarju S."/>
            <person name="Secka A."/>
            <person name="Antonio M."/>
            <person name="Oren A."/>
            <person name="Chaudhuri R.R."/>
            <person name="La Ragione R."/>
            <person name="Hildebrand F."/>
            <person name="Pallen M.J."/>
        </authorList>
    </citation>
    <scope>NUCLEOTIDE SEQUENCE</scope>
    <source>
        <strain evidence="2">CHK173-2119</strain>
    </source>
</reference>
<proteinExistence type="predicted"/>
<dbReference type="AlphaFoldDB" id="A0A921DU71"/>
<evidence type="ECO:0000313" key="3">
    <source>
        <dbReference type="Proteomes" id="UP000774947"/>
    </source>
</evidence>
<dbReference type="PANTHER" id="PTHR46211:SF14">
    <property type="entry name" value="GLYCEROPHOSPHODIESTER PHOSPHODIESTERASE"/>
    <property type="match status" value="1"/>
</dbReference>
<dbReference type="InterPro" id="IPR017946">
    <property type="entry name" value="PLC-like_Pdiesterase_TIM-brl"/>
</dbReference>
<gene>
    <name evidence="2" type="ORF">K8W17_01925</name>
</gene>
<dbReference type="SUPFAM" id="SSF51695">
    <property type="entry name" value="PLC-like phosphodiesterases"/>
    <property type="match status" value="1"/>
</dbReference>
<dbReference type="GO" id="GO:0008081">
    <property type="term" value="F:phosphoric diester hydrolase activity"/>
    <property type="evidence" value="ECO:0007669"/>
    <property type="project" value="InterPro"/>
</dbReference>
<dbReference type="InterPro" id="IPR030395">
    <property type="entry name" value="GP_PDE_dom"/>
</dbReference>